<comment type="caution">
    <text evidence="3">The sequence shown here is derived from an EMBL/GenBank/DDBJ whole genome shotgun (WGS) entry which is preliminary data.</text>
</comment>
<dbReference type="GO" id="GO:0016757">
    <property type="term" value="F:glycosyltransferase activity"/>
    <property type="evidence" value="ECO:0007669"/>
    <property type="project" value="InterPro"/>
</dbReference>
<feature type="domain" description="Glycosyltransferase subfamily 4-like N-terminal" evidence="2">
    <location>
        <begin position="8"/>
        <end position="154"/>
    </location>
</feature>
<gene>
    <name evidence="3" type="ORF">AKJ47_02925</name>
</gene>
<dbReference type="PANTHER" id="PTHR45947">
    <property type="entry name" value="SULFOQUINOVOSYL TRANSFERASE SQD2"/>
    <property type="match status" value="1"/>
</dbReference>
<keyword evidence="4" id="KW-1185">Reference proteome</keyword>
<dbReference type="Proteomes" id="UP000070405">
    <property type="component" value="Unassembled WGS sequence"/>
</dbReference>
<dbReference type="Gene3D" id="3.40.50.2000">
    <property type="entry name" value="Glycogen Phosphorylase B"/>
    <property type="match status" value="2"/>
</dbReference>
<evidence type="ECO:0000259" key="1">
    <source>
        <dbReference type="Pfam" id="PF00534"/>
    </source>
</evidence>
<organism evidence="3 4">
    <name type="scientific">candidate division MSBL1 archaeon SCGC-AAA261G05</name>
    <dbReference type="NCBI Taxonomy" id="1698276"/>
    <lineage>
        <taxon>Archaea</taxon>
        <taxon>Methanobacteriati</taxon>
        <taxon>Methanobacteriota</taxon>
        <taxon>candidate division MSBL1</taxon>
    </lineage>
</organism>
<evidence type="ECO:0000313" key="3">
    <source>
        <dbReference type="EMBL" id="KXB03054.1"/>
    </source>
</evidence>
<name>A0A133V9E5_9EURY</name>
<protein>
    <recommendedName>
        <fullName evidence="5">Glycosyl transferase family 1 domain-containing protein</fullName>
    </recommendedName>
</protein>
<reference evidence="3 4" key="1">
    <citation type="journal article" date="2016" name="Sci. Rep.">
        <title>Metabolic traits of an uncultured archaeal lineage -MSBL1- from brine pools of the Red Sea.</title>
        <authorList>
            <person name="Mwirichia R."/>
            <person name="Alam I."/>
            <person name="Rashid M."/>
            <person name="Vinu M."/>
            <person name="Ba-Alawi W."/>
            <person name="Anthony Kamau A."/>
            <person name="Kamanda Ngugi D."/>
            <person name="Goker M."/>
            <person name="Klenk H.P."/>
            <person name="Bajic V."/>
            <person name="Stingl U."/>
        </authorList>
    </citation>
    <scope>NUCLEOTIDE SEQUENCE [LARGE SCALE GENOMIC DNA]</scope>
    <source>
        <strain evidence="3">SCGC-AAA261G05</strain>
    </source>
</reference>
<feature type="domain" description="Glycosyl transferase family 1" evidence="1">
    <location>
        <begin position="180"/>
        <end position="336"/>
    </location>
</feature>
<evidence type="ECO:0000259" key="2">
    <source>
        <dbReference type="Pfam" id="PF13439"/>
    </source>
</evidence>
<dbReference type="Pfam" id="PF13439">
    <property type="entry name" value="Glyco_transf_4"/>
    <property type="match status" value="1"/>
</dbReference>
<accession>A0A133V9E5</accession>
<dbReference type="Pfam" id="PF00534">
    <property type="entry name" value="Glycos_transf_1"/>
    <property type="match status" value="1"/>
</dbReference>
<dbReference type="InterPro" id="IPR001296">
    <property type="entry name" value="Glyco_trans_1"/>
</dbReference>
<proteinExistence type="predicted"/>
<dbReference type="SUPFAM" id="SSF53756">
    <property type="entry name" value="UDP-Glycosyltransferase/glycogen phosphorylase"/>
    <property type="match status" value="1"/>
</dbReference>
<dbReference type="EMBL" id="LHYA01000046">
    <property type="protein sequence ID" value="KXB03054.1"/>
    <property type="molecule type" value="Genomic_DNA"/>
</dbReference>
<evidence type="ECO:0008006" key="5">
    <source>
        <dbReference type="Google" id="ProtNLM"/>
    </source>
</evidence>
<dbReference type="AlphaFoldDB" id="A0A133V9E5"/>
<dbReference type="PANTHER" id="PTHR45947:SF3">
    <property type="entry name" value="SULFOQUINOVOSYL TRANSFERASE SQD2"/>
    <property type="match status" value="1"/>
</dbReference>
<evidence type="ECO:0000313" key="4">
    <source>
        <dbReference type="Proteomes" id="UP000070405"/>
    </source>
</evidence>
<dbReference type="InterPro" id="IPR050194">
    <property type="entry name" value="Glycosyltransferase_grp1"/>
</dbReference>
<dbReference type="CDD" id="cd03801">
    <property type="entry name" value="GT4_PimA-like"/>
    <property type="match status" value="1"/>
</dbReference>
<dbReference type="InterPro" id="IPR028098">
    <property type="entry name" value="Glyco_trans_4-like_N"/>
</dbReference>
<sequence>MLIPYKRGAAIYHSSLLNHLAKKTNIIVLTQAHKGKAIIERNKKLNIYRALPPNLLEAPIPVRWATLIILFPFVLFYLLAKYHPDVIHLHSSTPLTRISLILIRFLNIPVILDVRDEYFTDLPIKISNIQRYIAASRAISRKLQSYGIPKEKIVFHGVLNPPIVNEIANDLGRRKSKEKVHTRFIFVGALSKTKGVETLLEAFKQAYGQNSEIKLSMIGEGKMRPFCERFLLENNLGKNVEIIGELNYREVLRQIALSDVLILPSKSEGISRVVIESLELGTPVLASKIGGLNEVIEHRWNGILVHPPDKNNFAKWILELTENESLRSKLASNTKKSETNTLTWEEISASFREIYENS</sequence>